<feature type="region of interest" description="Disordered" evidence="1">
    <location>
        <begin position="600"/>
        <end position="632"/>
    </location>
</feature>
<feature type="region of interest" description="Disordered" evidence="1">
    <location>
        <begin position="12"/>
        <end position="66"/>
    </location>
</feature>
<evidence type="ECO:0000259" key="2">
    <source>
        <dbReference type="Pfam" id="PF23394"/>
    </source>
</evidence>
<evidence type="ECO:0000259" key="3">
    <source>
        <dbReference type="Pfam" id="PF23395"/>
    </source>
</evidence>
<dbReference type="Pfam" id="PF23395">
    <property type="entry name" value="SAM_6"/>
    <property type="match status" value="1"/>
</dbReference>
<accession>A0A9P4NMI4</accession>
<reference evidence="4" key="1">
    <citation type="journal article" date="2020" name="Stud. Mycol.">
        <title>101 Dothideomycetes genomes: a test case for predicting lifestyles and emergence of pathogens.</title>
        <authorList>
            <person name="Haridas S."/>
            <person name="Albert R."/>
            <person name="Binder M."/>
            <person name="Bloem J."/>
            <person name="Labutti K."/>
            <person name="Salamov A."/>
            <person name="Andreopoulos B."/>
            <person name="Baker S."/>
            <person name="Barry K."/>
            <person name="Bills G."/>
            <person name="Bluhm B."/>
            <person name="Cannon C."/>
            <person name="Castanera R."/>
            <person name="Culley D."/>
            <person name="Daum C."/>
            <person name="Ezra D."/>
            <person name="Gonzalez J."/>
            <person name="Henrissat B."/>
            <person name="Kuo A."/>
            <person name="Liang C."/>
            <person name="Lipzen A."/>
            <person name="Lutzoni F."/>
            <person name="Magnuson J."/>
            <person name="Mondo S."/>
            <person name="Nolan M."/>
            <person name="Ohm R."/>
            <person name="Pangilinan J."/>
            <person name="Park H.-J."/>
            <person name="Ramirez L."/>
            <person name="Alfaro M."/>
            <person name="Sun H."/>
            <person name="Tritt A."/>
            <person name="Yoshinaga Y."/>
            <person name="Zwiers L.-H."/>
            <person name="Turgeon B."/>
            <person name="Goodwin S."/>
            <person name="Spatafora J."/>
            <person name="Crous P."/>
            <person name="Grigoriev I."/>
        </authorList>
    </citation>
    <scope>NUCLEOTIDE SEQUENCE</scope>
    <source>
        <strain evidence="4">CBS 130266</strain>
    </source>
</reference>
<name>A0A9P4NMI4_9PEZI</name>
<gene>
    <name evidence="4" type="ORF">EJ08DRAFT_592225</name>
</gene>
<proteinExistence type="predicted"/>
<dbReference type="InterPro" id="IPR057559">
    <property type="entry name" value="SAM_6"/>
</dbReference>
<feature type="domain" description="DUF7102" evidence="2">
    <location>
        <begin position="730"/>
        <end position="887"/>
    </location>
</feature>
<sequence length="989" mass="110399">MNAIQDLIQAAKALVDRGSEHGRESEPGSTSEKIDSQPDFNETSPRDKDDEDSLPTSDFDEGPTPLQYARENNLCVHYLTTDPFNAVTWFGPPDKISDDLQDPEGAFRLEASVLDLPAERMEIDKATALFLQSALAPPDDPFLEYAPDFKSRVSSLRNELPLLATDNELDVLHFGSRPTPNYQAMHLIPEVLDTENDESLEWPRRFLDLPTKYQKEIENEKLAIGVDATDFLVAVIRPCNANSEIEALFNAQLNYNTSLDPITPPLLPISPRLAPFEPSMIASELPLLSDQTDSTLAEAQALDDLITKQDSIYPPEASSEPSTLLNSSDLLVRLCSPLRSIFDSSSPLPARKRKPSDSKVEVPLLPIETSPIPSKKLKTVSFPEMLHEYIPEPPRVTDSVNALSSEESLQAFFDEVIQPFADEVDRELEREKLQEADSLLRVDVPVLDFSTPKAPWSVFTRNAKGKHPDTQTELMAQQRLLVEVQKIGFGELTRWEGLSKFDRLVESWTPCPLVKADVALNEIIDDAKYLAVIMEDMSLEDVVISDSLTWKPQGLRILDEVDESEEELEPAETEERAFSPVVFTTKKRRLEVSDLEPFQNKRVESDKRPVSHTSLPVRSREGPGPLQRSAPAMETVKTRVEPVKSSTSQTGFEKFSASAALSSFMQTMGKVPMIKVQRADKGNGITIPVPTQGMIATGANAPLEAPDLAPNQVRDFYAGPPIPADLPPRSFILPTSQIRNYRSLTKAVARLYKHATYVERDFDSTPEAMEANILISPATGIALTTLQKLHQRPLPGQETKIEGLKQRLSELGTRYERVILYVADSFAPQAEVGMTRELDQRDRAVLAEYNNFGAALVAEIQIVYVAGGEESLAKWIVTAMIQHGSPDPRRQLLEEETHWERVLRRTGFNAYAAQVILANLKEIDSETIVQEELDATLNNQPTRGTEFLLRAFTRMDPNERVRRFAGLLGGSCVLRRLGQAWEEMADRGV</sequence>
<dbReference type="Proteomes" id="UP000800235">
    <property type="component" value="Unassembled WGS sequence"/>
</dbReference>
<dbReference type="InterPro" id="IPR055528">
    <property type="entry name" value="DUF7102"/>
</dbReference>
<protein>
    <submittedName>
        <fullName evidence="4">Uncharacterized protein</fullName>
    </submittedName>
</protein>
<comment type="caution">
    <text evidence="4">The sequence shown here is derived from an EMBL/GenBank/DDBJ whole genome shotgun (WGS) entry which is preliminary data.</text>
</comment>
<evidence type="ECO:0000313" key="5">
    <source>
        <dbReference type="Proteomes" id="UP000800235"/>
    </source>
</evidence>
<dbReference type="EMBL" id="MU007055">
    <property type="protein sequence ID" value="KAF2428286.1"/>
    <property type="molecule type" value="Genomic_DNA"/>
</dbReference>
<evidence type="ECO:0000256" key="1">
    <source>
        <dbReference type="SAM" id="MobiDB-lite"/>
    </source>
</evidence>
<dbReference type="Pfam" id="PF23394">
    <property type="entry name" value="DUF7102"/>
    <property type="match status" value="1"/>
</dbReference>
<feature type="compositionally biased region" description="Basic and acidic residues" evidence="1">
    <location>
        <begin position="14"/>
        <end position="36"/>
    </location>
</feature>
<feature type="compositionally biased region" description="Acidic residues" evidence="1">
    <location>
        <begin position="49"/>
        <end position="61"/>
    </location>
</feature>
<evidence type="ECO:0000313" key="4">
    <source>
        <dbReference type="EMBL" id="KAF2428286.1"/>
    </source>
</evidence>
<organism evidence="4 5">
    <name type="scientific">Tothia fuscella</name>
    <dbReference type="NCBI Taxonomy" id="1048955"/>
    <lineage>
        <taxon>Eukaryota</taxon>
        <taxon>Fungi</taxon>
        <taxon>Dikarya</taxon>
        <taxon>Ascomycota</taxon>
        <taxon>Pezizomycotina</taxon>
        <taxon>Dothideomycetes</taxon>
        <taxon>Pleosporomycetidae</taxon>
        <taxon>Venturiales</taxon>
        <taxon>Cylindrosympodiaceae</taxon>
        <taxon>Tothia</taxon>
    </lineage>
</organism>
<keyword evidence="5" id="KW-1185">Reference proteome</keyword>
<dbReference type="OrthoDB" id="3647246at2759"/>
<dbReference type="AlphaFoldDB" id="A0A9P4NMI4"/>
<feature type="compositionally biased region" description="Basic and acidic residues" evidence="1">
    <location>
        <begin position="600"/>
        <end position="609"/>
    </location>
</feature>
<feature type="domain" description="SAM-like" evidence="3">
    <location>
        <begin position="893"/>
        <end position="980"/>
    </location>
</feature>